<dbReference type="InterPro" id="IPR012677">
    <property type="entry name" value="Nucleotide-bd_a/b_plait_sf"/>
</dbReference>
<feature type="domain" description="RRM" evidence="6">
    <location>
        <begin position="55"/>
        <end position="132"/>
    </location>
</feature>
<dbReference type="PANTHER" id="PTHR13952:SF6">
    <property type="entry name" value="U11_U12 SMALL NUCLEAR RIBONUCLEOPROTEIN 35 KDA PROTEIN"/>
    <property type="match status" value="1"/>
</dbReference>
<reference evidence="7 8" key="1">
    <citation type="submission" date="2016-04" db="EMBL/GenBank/DDBJ databases">
        <title>The genome of Intoshia linei affirms orthonectids as highly simplified spiralians.</title>
        <authorList>
            <person name="Mikhailov K.V."/>
            <person name="Slusarev G.S."/>
            <person name="Nikitin M.A."/>
            <person name="Logacheva M.D."/>
            <person name="Penin A."/>
            <person name="Aleoshin V."/>
            <person name="Panchin Y.V."/>
        </authorList>
    </citation>
    <scope>NUCLEOTIDE SEQUENCE [LARGE SCALE GENOMIC DNA]</scope>
    <source>
        <strain evidence="7">Intl2013</strain>
        <tissue evidence="7">Whole animal</tissue>
    </source>
</reference>
<dbReference type="GO" id="GO:0003729">
    <property type="term" value="F:mRNA binding"/>
    <property type="evidence" value="ECO:0007669"/>
    <property type="project" value="TreeGrafter"/>
</dbReference>
<gene>
    <name evidence="7" type="ORF">A3Q56_01196</name>
</gene>
<dbReference type="Proteomes" id="UP000078046">
    <property type="component" value="Unassembled WGS sequence"/>
</dbReference>
<keyword evidence="8" id="KW-1185">Reference proteome</keyword>
<dbReference type="GO" id="GO:0000398">
    <property type="term" value="P:mRNA splicing, via spliceosome"/>
    <property type="evidence" value="ECO:0007669"/>
    <property type="project" value="TreeGrafter"/>
</dbReference>
<proteinExistence type="predicted"/>
<dbReference type="SMART" id="SM00360">
    <property type="entry name" value="RRM"/>
    <property type="match status" value="1"/>
</dbReference>
<dbReference type="GO" id="GO:0071011">
    <property type="term" value="C:precatalytic spliceosome"/>
    <property type="evidence" value="ECO:0007669"/>
    <property type="project" value="TreeGrafter"/>
</dbReference>
<protein>
    <recommendedName>
        <fullName evidence="2">U11/U12 small nuclear ribonucleoprotein 35 kDa protein</fullName>
    </recommendedName>
    <alternativeName>
        <fullName evidence="4">U1 snRNP-binding protein homolog</fullName>
    </alternativeName>
</protein>
<keyword evidence="5" id="KW-0694">RNA-binding</keyword>
<dbReference type="EMBL" id="LWCA01000087">
    <property type="protein sequence ID" value="OAF71022.1"/>
    <property type="molecule type" value="Genomic_DNA"/>
</dbReference>
<dbReference type="SUPFAM" id="SSF54928">
    <property type="entry name" value="RNA-binding domain, RBD"/>
    <property type="match status" value="1"/>
</dbReference>
<dbReference type="InterPro" id="IPR035979">
    <property type="entry name" value="RBD_domain_sf"/>
</dbReference>
<dbReference type="GO" id="GO:0017069">
    <property type="term" value="F:snRNA binding"/>
    <property type="evidence" value="ECO:0007669"/>
    <property type="project" value="TreeGrafter"/>
</dbReference>
<dbReference type="Pfam" id="PF00076">
    <property type="entry name" value="RRM_1"/>
    <property type="match status" value="1"/>
</dbReference>
<dbReference type="InterPro" id="IPR000504">
    <property type="entry name" value="RRM_dom"/>
</dbReference>
<organism evidence="7 8">
    <name type="scientific">Intoshia linei</name>
    <dbReference type="NCBI Taxonomy" id="1819745"/>
    <lineage>
        <taxon>Eukaryota</taxon>
        <taxon>Metazoa</taxon>
        <taxon>Spiralia</taxon>
        <taxon>Lophotrochozoa</taxon>
        <taxon>Mesozoa</taxon>
        <taxon>Orthonectida</taxon>
        <taxon>Rhopaluridae</taxon>
        <taxon>Intoshia</taxon>
    </lineage>
</organism>
<evidence type="ECO:0000256" key="2">
    <source>
        <dbReference type="ARBA" id="ARBA00021080"/>
    </source>
</evidence>
<evidence type="ECO:0000256" key="3">
    <source>
        <dbReference type="ARBA" id="ARBA00023242"/>
    </source>
</evidence>
<dbReference type="AlphaFoldDB" id="A0A177BBK9"/>
<dbReference type="InterPro" id="IPR051183">
    <property type="entry name" value="U1_U11-U12_snRNP_70-35kDa"/>
</dbReference>
<comment type="caution">
    <text evidence="7">The sequence shown here is derived from an EMBL/GenBank/DDBJ whole genome shotgun (WGS) entry which is preliminary data.</text>
</comment>
<accession>A0A177BBK9</accession>
<evidence type="ECO:0000313" key="8">
    <source>
        <dbReference type="Proteomes" id="UP000078046"/>
    </source>
</evidence>
<dbReference type="OrthoDB" id="6159137at2759"/>
<evidence type="ECO:0000313" key="7">
    <source>
        <dbReference type="EMBL" id="OAF71022.1"/>
    </source>
</evidence>
<evidence type="ECO:0000256" key="4">
    <source>
        <dbReference type="ARBA" id="ARBA00031739"/>
    </source>
</evidence>
<comment type="subcellular location">
    <subcellularLocation>
        <location evidence="1">Nucleus</location>
    </subcellularLocation>
</comment>
<evidence type="ECO:0000256" key="5">
    <source>
        <dbReference type="PROSITE-ProRule" id="PRU00176"/>
    </source>
</evidence>
<evidence type="ECO:0000256" key="1">
    <source>
        <dbReference type="ARBA" id="ARBA00004123"/>
    </source>
</evidence>
<dbReference type="Gene3D" id="3.30.70.330">
    <property type="match status" value="1"/>
</dbReference>
<sequence length="172" mass="20292">MKGYDYKNYNVVRAAKCFLDREDHKNCLEIHDKAIVRAIYSKYKPPSDLKSNKRHVLFIGRLSPHTTEDTIKTFFQRYGQIESIKLIKDRKGVSRRYAFVEYKTRKETHRAHDRGHNEYIDGRKILIEYERSRNCKGWVPRRLGGGLGGDISSGQCRFGGRDCSFKKRKFRI</sequence>
<dbReference type="FunFam" id="3.30.70.330:FF:000132">
    <property type="entry name" value="Small nuclear ribonucleoprotein U11/U12 subunit 35"/>
    <property type="match status" value="1"/>
</dbReference>
<dbReference type="PANTHER" id="PTHR13952">
    <property type="entry name" value="U1 SMALL NUCLEAR RIBONUCLEOPROTEIN 70 KD"/>
    <property type="match status" value="1"/>
</dbReference>
<name>A0A177BBK9_9BILA</name>
<keyword evidence="3" id="KW-0539">Nucleus</keyword>
<evidence type="ECO:0000259" key="6">
    <source>
        <dbReference type="PROSITE" id="PS50102"/>
    </source>
</evidence>
<dbReference type="PROSITE" id="PS50102">
    <property type="entry name" value="RRM"/>
    <property type="match status" value="1"/>
</dbReference>